<dbReference type="InterPro" id="IPR038695">
    <property type="entry name" value="Saro_0823-like_sf"/>
</dbReference>
<keyword evidence="4" id="KW-1185">Reference proteome</keyword>
<dbReference type="PANTHER" id="PTHR37953">
    <property type="entry name" value="UPF0127 PROTEIN MJ1496"/>
    <property type="match status" value="1"/>
</dbReference>
<evidence type="ECO:0000313" key="5">
    <source>
        <dbReference type="Proteomes" id="UP000186904"/>
    </source>
</evidence>
<dbReference type="RefSeq" id="WP_083392442.1">
    <property type="nucleotide sequence ID" value="NZ_FOGN01000002.1"/>
</dbReference>
<gene>
    <name evidence="3" type="ORF">SAMN04487855_1692</name>
    <name evidence="2" type="ORF">SAMN05216589_1621</name>
</gene>
<dbReference type="InterPro" id="IPR003795">
    <property type="entry name" value="DUF192"/>
</dbReference>
<dbReference type="AlphaFoldDB" id="A0A1H9SPK5"/>
<reference evidence="4 5" key="1">
    <citation type="submission" date="2016-10" db="EMBL/GenBank/DDBJ databases">
        <authorList>
            <person name="de Groot N.N."/>
        </authorList>
    </citation>
    <scope>NUCLEOTIDE SEQUENCE [LARGE SCALE GENOMIC DNA]</scope>
    <source>
        <strain evidence="3 4">CGMCC 1.9095</strain>
        <strain evidence="2 5">DSM 22558</strain>
    </source>
</reference>
<dbReference type="Proteomes" id="UP000186599">
    <property type="component" value="Unassembled WGS sequence"/>
</dbReference>
<accession>A0A1H9SPK5</accession>
<keyword evidence="1" id="KW-0732">Signal</keyword>
<feature type="signal peptide" evidence="1">
    <location>
        <begin position="1"/>
        <end position="22"/>
    </location>
</feature>
<protein>
    <recommendedName>
        <fullName evidence="6">DUF192 domain-containing protein</fullName>
    </recommendedName>
</protein>
<evidence type="ECO:0000256" key="1">
    <source>
        <dbReference type="SAM" id="SignalP"/>
    </source>
</evidence>
<sequence length="152" mass="16651">MGRLGRGWLLMLALFAVTPLQAQAIQAMLGGHSFQLELVADPDSRRQGLMGRTDLAAGEGMLFDFPEGTRPVIWMRNMQISLDLLFVDENARLVQIFAKVPPCAAPPCALYQADQALRFVIEVPPGTAEKLGLEVGDRLDLADHQLSPPPPY</sequence>
<dbReference type="EMBL" id="FOGN01000002">
    <property type="protein sequence ID" value="SER86705.1"/>
    <property type="molecule type" value="Genomic_DNA"/>
</dbReference>
<dbReference type="STRING" id="653930.SAMN05216589_1621"/>
<dbReference type="EMBL" id="FOUA01000002">
    <property type="protein sequence ID" value="SFL94069.1"/>
    <property type="molecule type" value="Genomic_DNA"/>
</dbReference>
<proteinExistence type="predicted"/>
<evidence type="ECO:0008006" key="6">
    <source>
        <dbReference type="Google" id="ProtNLM"/>
    </source>
</evidence>
<dbReference type="OrthoDB" id="5526466at2"/>
<evidence type="ECO:0000313" key="2">
    <source>
        <dbReference type="EMBL" id="SER86705.1"/>
    </source>
</evidence>
<dbReference type="Pfam" id="PF02643">
    <property type="entry name" value="DUF192"/>
    <property type="match status" value="1"/>
</dbReference>
<name>A0A1H9SPK5_9GAMM</name>
<dbReference type="Proteomes" id="UP000186904">
    <property type="component" value="Unassembled WGS sequence"/>
</dbReference>
<evidence type="ECO:0000313" key="3">
    <source>
        <dbReference type="EMBL" id="SFL94069.1"/>
    </source>
</evidence>
<dbReference type="PANTHER" id="PTHR37953:SF1">
    <property type="entry name" value="UPF0127 PROTEIN MJ1496"/>
    <property type="match status" value="1"/>
</dbReference>
<feature type="chain" id="PRO_5010472976" description="DUF192 domain-containing protein" evidence="1">
    <location>
        <begin position="23"/>
        <end position="152"/>
    </location>
</feature>
<organism evidence="2 5">
    <name type="scientific">Halopseudomonas bauzanensis</name>
    <dbReference type="NCBI Taxonomy" id="653930"/>
    <lineage>
        <taxon>Bacteria</taxon>
        <taxon>Pseudomonadati</taxon>
        <taxon>Pseudomonadota</taxon>
        <taxon>Gammaproteobacteria</taxon>
        <taxon>Pseudomonadales</taxon>
        <taxon>Pseudomonadaceae</taxon>
        <taxon>Halopseudomonas</taxon>
    </lineage>
</organism>
<evidence type="ECO:0000313" key="4">
    <source>
        <dbReference type="Proteomes" id="UP000186599"/>
    </source>
</evidence>
<dbReference type="Gene3D" id="2.60.120.1140">
    <property type="entry name" value="Protein of unknown function DUF192"/>
    <property type="match status" value="1"/>
</dbReference>